<proteinExistence type="predicted"/>
<reference evidence="2" key="1">
    <citation type="journal article" date="2018" name="Front. Microbiol.">
        <title>Genome-Based Analysis Reveals the Taxonomy and Diversity of the Family Idiomarinaceae.</title>
        <authorList>
            <person name="Liu Y."/>
            <person name="Lai Q."/>
            <person name="Shao Z."/>
        </authorList>
    </citation>
    <scope>NUCLEOTIDE SEQUENCE [LARGE SCALE GENOMIC DNA]</scope>
    <source>
        <strain evidence="2">GBPy7</strain>
    </source>
</reference>
<evidence type="ECO:0008006" key="3">
    <source>
        <dbReference type="Google" id="ProtNLM"/>
    </source>
</evidence>
<evidence type="ECO:0000313" key="1">
    <source>
        <dbReference type="EMBL" id="RUO23456.1"/>
    </source>
</evidence>
<accession>A0A432W2V5</accession>
<protein>
    <recommendedName>
        <fullName evidence="3">MSHA biogenesis protein MshI</fullName>
    </recommendedName>
</protein>
<gene>
    <name evidence="1" type="ORF">CWE08_02080</name>
</gene>
<dbReference type="AlphaFoldDB" id="A0A432W2V5"/>
<evidence type="ECO:0000313" key="2">
    <source>
        <dbReference type="Proteomes" id="UP000288395"/>
    </source>
</evidence>
<comment type="caution">
    <text evidence="1">The sequence shown here is derived from an EMBL/GenBank/DDBJ whole genome shotgun (WGS) entry which is preliminary data.</text>
</comment>
<dbReference type="Proteomes" id="UP000288395">
    <property type="component" value="Unassembled WGS sequence"/>
</dbReference>
<dbReference type="InterPro" id="IPR043129">
    <property type="entry name" value="ATPase_NBD"/>
</dbReference>
<dbReference type="SUPFAM" id="SSF53067">
    <property type="entry name" value="Actin-like ATPase domain"/>
    <property type="match status" value="1"/>
</dbReference>
<keyword evidence="2" id="KW-1185">Reference proteome</keyword>
<sequence>MFTFLKTNKKKLIVALGVCEASVQIAILKAVAQDQASGAVISHAGEAWQLVVNDEEPITDHNPLVAVEALINRYESFDFKKQPVQLVLGSSLVEQVAVERPDVPEQDIVPTLQWTLKDLVTIPADDLLLDYYDIPVQVAGAKKINVVATSRKKIQPLVTFLASQGMQVAGIVNQDKALTQWLDEELRGMLVTQSAGERAQLHIIAKQQLVVSRRLPAAFNLASINPEDIEELENLSIELQRSQDFYTGQLRQAPLADIELAIDHKNSTAIAEVIGAQLGMQVSMLGYPDWAKELAAGDYSDLAAISGLLWFVFSAGQGDKGAGS</sequence>
<name>A0A432W2V5_9GAMM</name>
<dbReference type="EMBL" id="PIPJ01000001">
    <property type="protein sequence ID" value="RUO23456.1"/>
    <property type="molecule type" value="Genomic_DNA"/>
</dbReference>
<organism evidence="1 2">
    <name type="scientific">Aliidiomarina iranensis</name>
    <dbReference type="NCBI Taxonomy" id="1434071"/>
    <lineage>
        <taxon>Bacteria</taxon>
        <taxon>Pseudomonadati</taxon>
        <taxon>Pseudomonadota</taxon>
        <taxon>Gammaproteobacteria</taxon>
        <taxon>Alteromonadales</taxon>
        <taxon>Idiomarinaceae</taxon>
        <taxon>Aliidiomarina</taxon>
    </lineage>
</organism>